<gene>
    <name evidence="3" type="ORF">FB45DRAFT_1060020</name>
</gene>
<keyword evidence="2" id="KW-0812">Transmembrane</keyword>
<keyword evidence="2" id="KW-1133">Transmembrane helix</keyword>
<sequence length="531" mass="57417">MLLDRRDESAESSTQILLMSDSLDEKHPDTPSAPLQYSATVVLFALFYATIAIISWVASCYLSFKPIGANHYSVVLRNGDNNGYGDVPPGEFQQMYLRSGEWFRAARVLAATAATLTIQLPLLQTMTLANQSWVAPLTWLKLVPAALGGRAKRLTFVSSFLVSAVFLNMLGSIIAPLQQVFLTTATIKTPTFPVLIGGNIDILDQFGPLPEDAGEKTALLRTRLSSSTTTTPQAQLWSLNLTCPSVTLECFIPGQQYTLGNMSELTHPFLTQLPMGFSTGLIRQFALRINSTARRENITLTELPAGCDSHPGAFHVSYASNASLYDSSRFGLEACMPADMSASPWKATRDRQDFSEVLYLAINLTGDTAFSRITVNTTAGFFELPNYSNGGVPGPLIAEDPTVDTCGADCELQTNRAAPVSRRTTTTFQGTGLNVSQSLEQVNKGPLLQIALALFGLGSFIDTRVRELESNSFGLDSTAAQALYHTNLCTGSIPPFLPLLRDEEGENNQATQSTDASTSSSPIPPIQRSGK</sequence>
<evidence type="ECO:0000313" key="3">
    <source>
        <dbReference type="EMBL" id="KAJ7627267.1"/>
    </source>
</evidence>
<feature type="region of interest" description="Disordered" evidence="1">
    <location>
        <begin position="499"/>
        <end position="531"/>
    </location>
</feature>
<organism evidence="3 4">
    <name type="scientific">Roridomyces roridus</name>
    <dbReference type="NCBI Taxonomy" id="1738132"/>
    <lineage>
        <taxon>Eukaryota</taxon>
        <taxon>Fungi</taxon>
        <taxon>Dikarya</taxon>
        <taxon>Basidiomycota</taxon>
        <taxon>Agaricomycotina</taxon>
        <taxon>Agaricomycetes</taxon>
        <taxon>Agaricomycetidae</taxon>
        <taxon>Agaricales</taxon>
        <taxon>Marasmiineae</taxon>
        <taxon>Mycenaceae</taxon>
        <taxon>Roridomyces</taxon>
    </lineage>
</organism>
<evidence type="ECO:0000256" key="1">
    <source>
        <dbReference type="SAM" id="MobiDB-lite"/>
    </source>
</evidence>
<keyword evidence="4" id="KW-1185">Reference proteome</keyword>
<keyword evidence="2" id="KW-0472">Membrane</keyword>
<accession>A0AAD7BQF0</accession>
<proteinExistence type="predicted"/>
<reference evidence="3" key="1">
    <citation type="submission" date="2023-03" db="EMBL/GenBank/DDBJ databases">
        <title>Massive genome expansion in bonnet fungi (Mycena s.s.) driven by repeated elements and novel gene families across ecological guilds.</title>
        <authorList>
            <consortium name="Lawrence Berkeley National Laboratory"/>
            <person name="Harder C.B."/>
            <person name="Miyauchi S."/>
            <person name="Viragh M."/>
            <person name="Kuo A."/>
            <person name="Thoen E."/>
            <person name="Andreopoulos B."/>
            <person name="Lu D."/>
            <person name="Skrede I."/>
            <person name="Drula E."/>
            <person name="Henrissat B."/>
            <person name="Morin E."/>
            <person name="Kohler A."/>
            <person name="Barry K."/>
            <person name="LaButti K."/>
            <person name="Morin E."/>
            <person name="Salamov A."/>
            <person name="Lipzen A."/>
            <person name="Mereny Z."/>
            <person name="Hegedus B."/>
            <person name="Baldrian P."/>
            <person name="Stursova M."/>
            <person name="Weitz H."/>
            <person name="Taylor A."/>
            <person name="Grigoriev I.V."/>
            <person name="Nagy L.G."/>
            <person name="Martin F."/>
            <person name="Kauserud H."/>
        </authorList>
    </citation>
    <scope>NUCLEOTIDE SEQUENCE</scope>
    <source>
        <strain evidence="3">9284</strain>
    </source>
</reference>
<evidence type="ECO:0000313" key="4">
    <source>
        <dbReference type="Proteomes" id="UP001221142"/>
    </source>
</evidence>
<comment type="caution">
    <text evidence="3">The sequence shown here is derived from an EMBL/GenBank/DDBJ whole genome shotgun (WGS) entry which is preliminary data.</text>
</comment>
<protein>
    <submittedName>
        <fullName evidence="3">Uncharacterized protein</fullName>
    </submittedName>
</protein>
<evidence type="ECO:0000256" key="2">
    <source>
        <dbReference type="SAM" id="Phobius"/>
    </source>
</evidence>
<feature type="transmembrane region" description="Helical" evidence="2">
    <location>
        <begin position="154"/>
        <end position="177"/>
    </location>
</feature>
<feature type="transmembrane region" description="Helical" evidence="2">
    <location>
        <begin position="41"/>
        <end position="64"/>
    </location>
</feature>
<name>A0AAD7BQF0_9AGAR</name>
<dbReference type="EMBL" id="JARKIF010000011">
    <property type="protein sequence ID" value="KAJ7627267.1"/>
    <property type="molecule type" value="Genomic_DNA"/>
</dbReference>
<feature type="compositionally biased region" description="Low complexity" evidence="1">
    <location>
        <begin position="509"/>
        <end position="521"/>
    </location>
</feature>
<dbReference type="AlphaFoldDB" id="A0AAD7BQF0"/>
<dbReference type="Proteomes" id="UP001221142">
    <property type="component" value="Unassembled WGS sequence"/>
</dbReference>